<gene>
    <name evidence="2" type="ORF">H9784_10730</name>
</gene>
<organism evidence="2 3">
    <name type="scientific">Candidatus Desulfovibrio intestinavium</name>
    <dbReference type="NCBI Taxonomy" id="2838534"/>
    <lineage>
        <taxon>Bacteria</taxon>
        <taxon>Pseudomonadati</taxon>
        <taxon>Thermodesulfobacteriota</taxon>
        <taxon>Desulfovibrionia</taxon>
        <taxon>Desulfovibrionales</taxon>
        <taxon>Desulfovibrionaceae</taxon>
        <taxon>Desulfovibrio</taxon>
    </lineage>
</organism>
<protein>
    <submittedName>
        <fullName evidence="2">DUF1638 domain-containing protein</fullName>
    </submittedName>
</protein>
<dbReference type="Proteomes" id="UP000823821">
    <property type="component" value="Unassembled WGS sequence"/>
</dbReference>
<proteinExistence type="predicted"/>
<accession>A0A9D2HQL8</accession>
<name>A0A9D2HQL8_9BACT</name>
<sequence>MHLLCCEVLRPELQWLCDRLALTPDIRYLEQGLHDRPDELRQRLQEAVNELEARGVPRILLGYGFCGRGLWGVSTCRATLVMPRVHDCIPVLLGCAQQDMESVSREGSTYWMSPGWLRYSQLDFIQRREERQREFEQRYGKDNADFLMDQERQWLRNYTNACLICRDGFPSSAEVERDARFVAEDAGLPYRSVTGRDDFLRALLTGGHDQRFLTLLPGQTPDVDADGRIVATAKR</sequence>
<dbReference type="Pfam" id="PF07796">
    <property type="entry name" value="DUF1638"/>
    <property type="match status" value="1"/>
</dbReference>
<evidence type="ECO:0000313" key="3">
    <source>
        <dbReference type="Proteomes" id="UP000823821"/>
    </source>
</evidence>
<dbReference type="AlphaFoldDB" id="A0A9D2HQL8"/>
<evidence type="ECO:0000259" key="1">
    <source>
        <dbReference type="Pfam" id="PF07796"/>
    </source>
</evidence>
<dbReference type="EMBL" id="DWZD01000053">
    <property type="protein sequence ID" value="HJA80018.1"/>
    <property type="molecule type" value="Genomic_DNA"/>
</dbReference>
<dbReference type="InterPro" id="IPR012437">
    <property type="entry name" value="DUF1638"/>
</dbReference>
<feature type="domain" description="DUF1638" evidence="1">
    <location>
        <begin position="29"/>
        <end position="204"/>
    </location>
</feature>
<comment type="caution">
    <text evidence="2">The sequence shown here is derived from an EMBL/GenBank/DDBJ whole genome shotgun (WGS) entry which is preliminary data.</text>
</comment>
<reference evidence="2" key="2">
    <citation type="submission" date="2021-04" db="EMBL/GenBank/DDBJ databases">
        <authorList>
            <person name="Gilroy R."/>
        </authorList>
    </citation>
    <scope>NUCLEOTIDE SEQUENCE</scope>
    <source>
        <strain evidence="2">5032</strain>
    </source>
</reference>
<reference evidence="2" key="1">
    <citation type="journal article" date="2021" name="PeerJ">
        <title>Extensive microbial diversity within the chicken gut microbiome revealed by metagenomics and culture.</title>
        <authorList>
            <person name="Gilroy R."/>
            <person name="Ravi A."/>
            <person name="Getino M."/>
            <person name="Pursley I."/>
            <person name="Horton D.L."/>
            <person name="Alikhan N.F."/>
            <person name="Baker D."/>
            <person name="Gharbi K."/>
            <person name="Hall N."/>
            <person name="Watson M."/>
            <person name="Adriaenssens E.M."/>
            <person name="Foster-Nyarko E."/>
            <person name="Jarju S."/>
            <person name="Secka A."/>
            <person name="Antonio M."/>
            <person name="Oren A."/>
            <person name="Chaudhuri R.R."/>
            <person name="La Ragione R."/>
            <person name="Hildebrand F."/>
            <person name="Pallen M.J."/>
        </authorList>
    </citation>
    <scope>NUCLEOTIDE SEQUENCE</scope>
    <source>
        <strain evidence="2">5032</strain>
    </source>
</reference>
<evidence type="ECO:0000313" key="2">
    <source>
        <dbReference type="EMBL" id="HJA80018.1"/>
    </source>
</evidence>